<proteinExistence type="predicted"/>
<dbReference type="InterPro" id="IPR037079">
    <property type="entry name" value="AF2212/PG0164-like_sf"/>
</dbReference>
<dbReference type="EMBL" id="JACYGY010000001">
    <property type="protein sequence ID" value="MBE9461003.1"/>
    <property type="molecule type" value="Genomic_DNA"/>
</dbReference>
<reference evidence="2" key="1">
    <citation type="submission" date="2023-07" db="EMBL/GenBank/DDBJ databases">
        <title>Dyadobacter sp. nov 'subterranea' isolated from contaminted grondwater.</title>
        <authorList>
            <person name="Szabo I."/>
            <person name="Al-Omari J."/>
            <person name="Szerdahelyi S.G."/>
            <person name="Rado J."/>
        </authorList>
    </citation>
    <scope>NUCLEOTIDE SEQUENCE [LARGE SCALE GENOMIC DNA]</scope>
    <source>
        <strain evidence="2">UP-52</strain>
    </source>
</reference>
<dbReference type="Gene3D" id="2.40.30.100">
    <property type="entry name" value="AF2212/PG0164-like"/>
    <property type="match status" value="1"/>
</dbReference>
<sequence length="165" mass="18802">MSVIFESKIHHLEHLVGTRYLLVPNEIIEKLGGSFSVRLWCTVNEKLKWQCGLVALGNGDAYISINAQRIKQLKAKEGETFTVDLEIDDSEYGLEVPEELKELLDQDEEGNRRFNLLVAGKRRFIIRHITAVKSSQLRIDRAVTLIENLKRLGIGKEGFKEILGK</sequence>
<keyword evidence="2" id="KW-1185">Reference proteome</keyword>
<name>A0ABR9W6D0_9BACT</name>
<dbReference type="Pfam" id="PF13376">
    <property type="entry name" value="OmdA"/>
    <property type="match status" value="1"/>
</dbReference>
<dbReference type="InterPro" id="IPR015018">
    <property type="entry name" value="DUF1905"/>
</dbReference>
<evidence type="ECO:0000313" key="1">
    <source>
        <dbReference type="EMBL" id="MBE9461003.1"/>
    </source>
</evidence>
<dbReference type="SUPFAM" id="SSF141694">
    <property type="entry name" value="AF2212/PG0164-like"/>
    <property type="match status" value="1"/>
</dbReference>
<comment type="caution">
    <text evidence="1">The sequence shown here is derived from an EMBL/GenBank/DDBJ whole genome shotgun (WGS) entry which is preliminary data.</text>
</comment>
<gene>
    <name evidence="1" type="ORF">IEE83_03825</name>
</gene>
<protein>
    <submittedName>
        <fullName evidence="1">YdeI/OmpD-associated family protein</fullName>
    </submittedName>
</protein>
<organism evidence="1 2">
    <name type="scientific">Dyadobacter subterraneus</name>
    <dbReference type="NCBI Taxonomy" id="2773304"/>
    <lineage>
        <taxon>Bacteria</taxon>
        <taxon>Pseudomonadati</taxon>
        <taxon>Bacteroidota</taxon>
        <taxon>Cytophagia</taxon>
        <taxon>Cytophagales</taxon>
        <taxon>Spirosomataceae</taxon>
        <taxon>Dyadobacter</taxon>
    </lineage>
</organism>
<evidence type="ECO:0000313" key="2">
    <source>
        <dbReference type="Proteomes" id="UP000634134"/>
    </source>
</evidence>
<accession>A0ABR9W6D0</accession>
<dbReference type="Pfam" id="PF08922">
    <property type="entry name" value="DUF1905"/>
    <property type="match status" value="1"/>
</dbReference>
<dbReference type="RefSeq" id="WP_194119301.1">
    <property type="nucleotide sequence ID" value="NZ_JACYGY010000001.1"/>
</dbReference>
<dbReference type="Proteomes" id="UP000634134">
    <property type="component" value="Unassembled WGS sequence"/>
</dbReference>